<dbReference type="Proteomes" id="UP001631993">
    <property type="component" value="Unassembled WGS sequence"/>
</dbReference>
<dbReference type="RefSeq" id="WP_369277411.1">
    <property type="nucleotide sequence ID" value="NZ_JBJVMW010000011.1"/>
</dbReference>
<comment type="caution">
    <text evidence="1">The sequence shown here is derived from an EMBL/GenBank/DDBJ whole genome shotgun (WGS) entry which is preliminary data.</text>
</comment>
<name>A0ABW9IML2_STRGJ</name>
<sequence>MGAPPIERQIMLQRTVRTYQVVNPGRLVGPAADVDIVFHTDMPVGSVVIIEILDGRRAFASLIGDPLNHGRVSAEIIRAYL</sequence>
<gene>
    <name evidence="1" type="ORF">ACKI1S_23465</name>
</gene>
<proteinExistence type="predicted"/>
<reference evidence="1 2" key="1">
    <citation type="submission" date="2024-12" db="EMBL/GenBank/DDBJ databases">
        <title>Forecasting of Potato common scab and diversities of Pathogenic streptomyces spp. in china.</title>
        <authorList>
            <person name="Handique U."/>
            <person name="Wu J."/>
        </authorList>
    </citation>
    <scope>NUCLEOTIDE SEQUENCE [LARGE SCALE GENOMIC DNA]</scope>
    <source>
        <strain evidence="1 2">ZRIMU1585</strain>
    </source>
</reference>
<protein>
    <submittedName>
        <fullName evidence="1">Uncharacterized protein</fullName>
    </submittedName>
</protein>
<evidence type="ECO:0000313" key="1">
    <source>
        <dbReference type="EMBL" id="MFM9649091.1"/>
    </source>
</evidence>
<keyword evidence="2" id="KW-1185">Reference proteome</keyword>
<organism evidence="1 2">
    <name type="scientific">Streptomyces galilaeus</name>
    <dbReference type="NCBI Taxonomy" id="33899"/>
    <lineage>
        <taxon>Bacteria</taxon>
        <taxon>Bacillati</taxon>
        <taxon>Actinomycetota</taxon>
        <taxon>Actinomycetes</taxon>
        <taxon>Kitasatosporales</taxon>
        <taxon>Streptomycetaceae</taxon>
        <taxon>Streptomyces</taxon>
    </lineage>
</organism>
<dbReference type="EMBL" id="JBJVNE010000011">
    <property type="protein sequence ID" value="MFM9649091.1"/>
    <property type="molecule type" value="Genomic_DNA"/>
</dbReference>
<evidence type="ECO:0000313" key="2">
    <source>
        <dbReference type="Proteomes" id="UP001631993"/>
    </source>
</evidence>
<accession>A0ABW9IML2</accession>